<keyword evidence="3" id="KW-1185">Reference proteome</keyword>
<evidence type="ECO:0000259" key="1">
    <source>
        <dbReference type="Pfam" id="PF07693"/>
    </source>
</evidence>
<sequence length="622" mass="71454">MCNKREQIDNFLKYYYKANPSPRYAVLIKGKWGSGKTWFVERSAGQLRKDGGKALYVSLYGISNTNEIEEALFSQLHPVLASKKMVLAGRVLKGFIKGTLKIDIDGDNKDDGTLSIAVPELNLSEDLNNTDGHVLIFDDIERCKIQIDHLFGYINYFVEHGGHKVVLVANEEEILNDSSDSNKGYERIKEKLIGKTFEIEADLESALNAFINEFGGDYQTLIKSHKQLIKDLYKASKYENLRNLRQAILEFERIVFEINEEFLKCDNSNQFIQDMLSAFLIYTFEVRSGQLKASDISSISAGMFASLWNKKDESPFKNLKSKYLGFVWCDSPLPDSMWSNIIETGLIDSKSLNEAIRSCTYFSNKTTPEWQHLWRFYELSDEDMESTLKEVVEKFSSKQYNQVGVVLHVAGTLLSLADHGLYSNTKEHIIRETQDNINILIKNRNLDIYRIDFHAISNGWGGLGFNSGDTSEFRSLLKYFKDSINQSLEDNLPAEADKLLNMMQQDPIVFAKMLFEINEENNHFYNKPILTYIEPETFVNKVIASLPRIYYPLLTAFESRYNVSYISDILPELKWIHKVQELVNQEIKSRSGKISGVQLDYLSQRMTKCITLLSDNKRKQIG</sequence>
<evidence type="ECO:0000313" key="3">
    <source>
        <dbReference type="Proteomes" id="UP000733744"/>
    </source>
</evidence>
<accession>A0ABY3C8U6</accession>
<proteinExistence type="predicted"/>
<dbReference type="EMBL" id="RYFG02000103">
    <property type="protein sequence ID" value="TRW93079.1"/>
    <property type="molecule type" value="Genomic_DNA"/>
</dbReference>
<dbReference type="Proteomes" id="UP000733744">
    <property type="component" value="Unassembled WGS sequence"/>
</dbReference>
<dbReference type="InterPro" id="IPR027417">
    <property type="entry name" value="P-loop_NTPase"/>
</dbReference>
<dbReference type="Gene3D" id="3.40.50.300">
    <property type="entry name" value="P-loop containing nucleotide triphosphate hydrolases"/>
    <property type="match status" value="1"/>
</dbReference>
<protein>
    <recommendedName>
        <fullName evidence="1">KAP NTPase domain-containing protein</fullName>
    </recommendedName>
</protein>
<comment type="caution">
    <text evidence="2">The sequence shown here is derived from an EMBL/GenBank/DDBJ whole genome shotgun (WGS) entry which is preliminary data.</text>
</comment>
<dbReference type="Pfam" id="PF07693">
    <property type="entry name" value="KAP_NTPase"/>
    <property type="match status" value="1"/>
</dbReference>
<dbReference type="InterPro" id="IPR011646">
    <property type="entry name" value="KAP_P-loop"/>
</dbReference>
<feature type="domain" description="KAP NTPase" evidence="1">
    <location>
        <begin position="7"/>
        <end position="253"/>
    </location>
</feature>
<reference evidence="2 3" key="1">
    <citation type="journal article" date="2019" name="Antonie Van Leeuwenhoek">
        <title>Description of 'Ca. Methylobacter oryzae' KRF1, a novel species from the environmentally important Methylobacter clade 2.</title>
        <authorList>
            <person name="Khatri K."/>
            <person name="Mohite J.A."/>
            <person name="Pandit P.S."/>
            <person name="Bahulikar R."/>
            <person name="Rahalkar M.C."/>
        </authorList>
    </citation>
    <scope>NUCLEOTIDE SEQUENCE [LARGE SCALE GENOMIC DNA]</scope>
    <source>
        <strain evidence="2 3">KRF1</strain>
    </source>
</reference>
<dbReference type="SUPFAM" id="SSF52540">
    <property type="entry name" value="P-loop containing nucleoside triphosphate hydrolases"/>
    <property type="match status" value="1"/>
</dbReference>
<name>A0ABY3C8U6_9GAMM</name>
<evidence type="ECO:0000313" key="2">
    <source>
        <dbReference type="EMBL" id="TRW93079.1"/>
    </source>
</evidence>
<gene>
    <name evidence="2" type="ORF">EKO24_013270</name>
</gene>
<dbReference type="RefSeq" id="WP_127027514.1">
    <property type="nucleotide sequence ID" value="NZ_RYFG02000103.1"/>
</dbReference>
<organism evidence="2 3">
    <name type="scientific">Candidatus Methylobacter oryzae</name>
    <dbReference type="NCBI Taxonomy" id="2497749"/>
    <lineage>
        <taxon>Bacteria</taxon>
        <taxon>Pseudomonadati</taxon>
        <taxon>Pseudomonadota</taxon>
        <taxon>Gammaproteobacteria</taxon>
        <taxon>Methylococcales</taxon>
        <taxon>Methylococcaceae</taxon>
        <taxon>Methylobacter</taxon>
    </lineage>
</organism>